<dbReference type="EMBL" id="BAABME010035387">
    <property type="protein sequence ID" value="GAA0158819.1"/>
    <property type="molecule type" value="Genomic_DNA"/>
</dbReference>
<organism evidence="1 2">
    <name type="scientific">Lithospermum erythrorhizon</name>
    <name type="common">Purple gromwell</name>
    <name type="synonym">Lithospermum officinale var. erythrorhizon</name>
    <dbReference type="NCBI Taxonomy" id="34254"/>
    <lineage>
        <taxon>Eukaryota</taxon>
        <taxon>Viridiplantae</taxon>
        <taxon>Streptophyta</taxon>
        <taxon>Embryophyta</taxon>
        <taxon>Tracheophyta</taxon>
        <taxon>Spermatophyta</taxon>
        <taxon>Magnoliopsida</taxon>
        <taxon>eudicotyledons</taxon>
        <taxon>Gunneridae</taxon>
        <taxon>Pentapetalae</taxon>
        <taxon>asterids</taxon>
        <taxon>lamiids</taxon>
        <taxon>Boraginales</taxon>
        <taxon>Boraginaceae</taxon>
        <taxon>Boraginoideae</taxon>
        <taxon>Lithospermeae</taxon>
        <taxon>Lithospermum</taxon>
    </lineage>
</organism>
<sequence length="174" mass="19464">MSSKNIFNETDGHGVDYENLHYNKDLFGRNGGGGISEIEEEDDDLATGLYEVDINNNKIPLSTIREEVTGGSGCLFSFDFNNNGDVVFVEIGKHEEASMDGLVWAMSYAVDPASTVVFLIHIFQEIKQIPTLLGMMPIDQANPEQKDMHLAQERGRRREYLQKFLNVCSASKVI</sequence>
<dbReference type="PANTHER" id="PTHR47382">
    <property type="entry name" value="U-BOX DOMAIN-CONTAINING PROTEIN 52-LIKE"/>
    <property type="match status" value="1"/>
</dbReference>
<comment type="caution">
    <text evidence="1">The sequence shown here is derived from an EMBL/GenBank/DDBJ whole genome shotgun (WGS) entry which is preliminary data.</text>
</comment>
<dbReference type="AlphaFoldDB" id="A0AAV3Q436"/>
<accession>A0AAV3Q436</accession>
<evidence type="ECO:0000313" key="2">
    <source>
        <dbReference type="Proteomes" id="UP001454036"/>
    </source>
</evidence>
<gene>
    <name evidence="1" type="ORF">LIER_43463</name>
</gene>
<name>A0AAV3Q436_LITER</name>
<dbReference type="PANTHER" id="PTHR47382:SF3">
    <property type="entry name" value="ADENINE NUCLEOTIDE ALPHA HYDROLASES-LIKE SUPERFAMILY PROTEIN"/>
    <property type="match status" value="1"/>
</dbReference>
<proteinExistence type="predicted"/>
<protein>
    <submittedName>
        <fullName evidence="1">Uncharacterized protein</fullName>
    </submittedName>
</protein>
<dbReference type="Proteomes" id="UP001454036">
    <property type="component" value="Unassembled WGS sequence"/>
</dbReference>
<keyword evidence="2" id="KW-1185">Reference proteome</keyword>
<evidence type="ECO:0000313" key="1">
    <source>
        <dbReference type="EMBL" id="GAA0158819.1"/>
    </source>
</evidence>
<reference evidence="1 2" key="1">
    <citation type="submission" date="2024-01" db="EMBL/GenBank/DDBJ databases">
        <title>The complete chloroplast genome sequence of Lithospermum erythrorhizon: insights into the phylogenetic relationship among Boraginaceae species and the maternal lineages of purple gromwells.</title>
        <authorList>
            <person name="Okada T."/>
            <person name="Watanabe K."/>
        </authorList>
    </citation>
    <scope>NUCLEOTIDE SEQUENCE [LARGE SCALE GENOMIC DNA]</scope>
</reference>